<proteinExistence type="predicted"/>
<gene>
    <name evidence="1" type="ORF">SNOG_08814</name>
</gene>
<dbReference type="EMBL" id="CH445337">
    <property type="protein sequence ID" value="EAT83982.1"/>
    <property type="molecule type" value="Genomic_DNA"/>
</dbReference>
<protein>
    <submittedName>
        <fullName evidence="1">Uncharacterized protein</fullName>
    </submittedName>
</protein>
<sequence length="226" mass="25257">MQALCALRGSRTVEQAQIYRFRRETLEARLADKATLRDIPQDIARALIAGRVIELRDDGEFFVHAADQDETETIKMHHDLEMADAPADWSTEHASSCTSPHSHTSAICPIDWDPHHGRVEILRHHLRIVHAHQPSPNRFRAFHGIKNKTKSAFGNGSSPLAHEHRRRVTFAGHDAEKSCGGGVMLDSWKVAPVWQRLNIVDLQGVSCEKDAVTGTPVLVYVEDGLT</sequence>
<reference evidence="2" key="1">
    <citation type="journal article" date="2007" name="Plant Cell">
        <title>Dothideomycete-plant interactions illuminated by genome sequencing and EST analysis of the wheat pathogen Stagonospora nodorum.</title>
        <authorList>
            <person name="Hane J.K."/>
            <person name="Lowe R.G."/>
            <person name="Solomon P.S."/>
            <person name="Tan K.C."/>
            <person name="Schoch C.L."/>
            <person name="Spatafora J.W."/>
            <person name="Crous P.W."/>
            <person name="Kodira C."/>
            <person name="Birren B.W."/>
            <person name="Galagan J.E."/>
            <person name="Torriani S.F."/>
            <person name="McDonald B.A."/>
            <person name="Oliver R.P."/>
        </authorList>
    </citation>
    <scope>NUCLEOTIDE SEQUENCE [LARGE SCALE GENOMIC DNA]</scope>
    <source>
        <strain evidence="2">SN15 / ATCC MYA-4574 / FGSC 10173</strain>
    </source>
</reference>
<dbReference type="InParanoid" id="Q0UHF0"/>
<dbReference type="AlphaFoldDB" id="Q0UHF0"/>
<dbReference type="RefSeq" id="XP_001799120.1">
    <property type="nucleotide sequence ID" value="XM_001799068.1"/>
</dbReference>
<evidence type="ECO:0000313" key="1">
    <source>
        <dbReference type="EMBL" id="EAT83982.1"/>
    </source>
</evidence>
<dbReference type="GeneID" id="5976019"/>
<organism evidence="1 2">
    <name type="scientific">Phaeosphaeria nodorum (strain SN15 / ATCC MYA-4574 / FGSC 10173)</name>
    <name type="common">Glume blotch fungus</name>
    <name type="synonym">Parastagonospora nodorum</name>
    <dbReference type="NCBI Taxonomy" id="321614"/>
    <lineage>
        <taxon>Eukaryota</taxon>
        <taxon>Fungi</taxon>
        <taxon>Dikarya</taxon>
        <taxon>Ascomycota</taxon>
        <taxon>Pezizomycotina</taxon>
        <taxon>Dothideomycetes</taxon>
        <taxon>Pleosporomycetidae</taxon>
        <taxon>Pleosporales</taxon>
        <taxon>Pleosporineae</taxon>
        <taxon>Phaeosphaeriaceae</taxon>
        <taxon>Parastagonospora</taxon>
    </lineage>
</organism>
<evidence type="ECO:0000313" key="2">
    <source>
        <dbReference type="Proteomes" id="UP000001055"/>
    </source>
</evidence>
<name>Q0UHF0_PHANO</name>
<dbReference type="KEGG" id="pno:SNOG_08814"/>
<dbReference type="Proteomes" id="UP000001055">
    <property type="component" value="Unassembled WGS sequence"/>
</dbReference>
<accession>Q0UHF0</accession>